<sequence>MAYMKKGTLGWYSASQGFMLQQYDKR</sequence>
<accession>A0A1V6SJC7</accession>
<reference evidence="2" key="1">
    <citation type="journal article" date="2017" name="Nat. Microbiol.">
        <title>Global analysis of biosynthetic gene clusters reveals vast potential of secondary metabolite production in Penicillium species.</title>
        <authorList>
            <person name="Nielsen J.C."/>
            <person name="Grijseels S."/>
            <person name="Prigent S."/>
            <person name="Ji B."/>
            <person name="Dainat J."/>
            <person name="Nielsen K.F."/>
            <person name="Frisvad J.C."/>
            <person name="Workman M."/>
            <person name="Nielsen J."/>
        </authorList>
    </citation>
    <scope>NUCLEOTIDE SEQUENCE [LARGE SCALE GENOMIC DNA]</scope>
    <source>
        <strain evidence="2">IBT 24891</strain>
    </source>
</reference>
<gene>
    <name evidence="1" type="ORF">PENSTE_c038G06579</name>
</gene>
<keyword evidence="2" id="KW-1185">Reference proteome</keyword>
<name>A0A1V6SJC7_9EURO</name>
<comment type="caution">
    <text evidence="1">The sequence shown here is derived from an EMBL/GenBank/DDBJ whole genome shotgun (WGS) entry which is preliminary data.</text>
</comment>
<evidence type="ECO:0000313" key="2">
    <source>
        <dbReference type="Proteomes" id="UP000191285"/>
    </source>
</evidence>
<organism evidence="1 2">
    <name type="scientific">Penicillium steckii</name>
    <dbReference type="NCBI Taxonomy" id="303698"/>
    <lineage>
        <taxon>Eukaryota</taxon>
        <taxon>Fungi</taxon>
        <taxon>Dikarya</taxon>
        <taxon>Ascomycota</taxon>
        <taxon>Pezizomycotina</taxon>
        <taxon>Eurotiomycetes</taxon>
        <taxon>Eurotiomycetidae</taxon>
        <taxon>Eurotiales</taxon>
        <taxon>Aspergillaceae</taxon>
        <taxon>Penicillium</taxon>
    </lineage>
</organism>
<dbReference type="Proteomes" id="UP000191285">
    <property type="component" value="Unassembled WGS sequence"/>
</dbReference>
<proteinExistence type="predicted"/>
<protein>
    <submittedName>
        <fullName evidence="1">Uncharacterized protein</fullName>
    </submittedName>
</protein>
<evidence type="ECO:0000313" key="1">
    <source>
        <dbReference type="EMBL" id="OQE14125.1"/>
    </source>
</evidence>
<dbReference type="AlphaFoldDB" id="A0A1V6SJC7"/>
<dbReference type="EMBL" id="MLKD01000038">
    <property type="protein sequence ID" value="OQE14125.1"/>
    <property type="molecule type" value="Genomic_DNA"/>
</dbReference>